<keyword evidence="6 8" id="KW-1133">Transmembrane helix</keyword>
<keyword evidence="7 8" id="KW-0472">Membrane</keyword>
<feature type="transmembrane region" description="Helical" evidence="8">
    <location>
        <begin position="91"/>
        <end position="112"/>
    </location>
</feature>
<comment type="caution">
    <text evidence="8">Lacks conserved residue(s) required for the propagation of feature annotation.</text>
</comment>
<keyword evidence="5 8" id="KW-0812">Transmembrane</keyword>
<keyword evidence="3" id="KW-0813">Transport</keyword>
<evidence type="ECO:0000256" key="6">
    <source>
        <dbReference type="ARBA" id="ARBA00022989"/>
    </source>
</evidence>
<comment type="subcellular location">
    <subcellularLocation>
        <location evidence="1 8">Cell membrane</location>
        <topology evidence="1 8">Multi-pass membrane protein</topology>
    </subcellularLocation>
</comment>
<evidence type="ECO:0000256" key="5">
    <source>
        <dbReference type="ARBA" id="ARBA00022692"/>
    </source>
</evidence>
<dbReference type="Proteomes" id="UP000198669">
    <property type="component" value="Unassembled WGS sequence"/>
</dbReference>
<accession>A0A1H2T400</accession>
<dbReference type="PANTHER" id="PTHR43470">
    <property type="entry name" value="PHOSPHATE TRANSPORT SYSTEM PERMEASE PROTEIN PSTA-RELATED"/>
    <property type="match status" value="1"/>
</dbReference>
<evidence type="ECO:0000256" key="3">
    <source>
        <dbReference type="ARBA" id="ARBA00022448"/>
    </source>
</evidence>
<dbReference type="CDD" id="cd06261">
    <property type="entry name" value="TM_PBP2"/>
    <property type="match status" value="1"/>
</dbReference>
<evidence type="ECO:0000256" key="4">
    <source>
        <dbReference type="ARBA" id="ARBA00022475"/>
    </source>
</evidence>
<feature type="transmembrane region" description="Helical" evidence="8">
    <location>
        <begin position="32"/>
        <end position="53"/>
    </location>
</feature>
<dbReference type="GO" id="GO:0035435">
    <property type="term" value="P:phosphate ion transmembrane transport"/>
    <property type="evidence" value="ECO:0007669"/>
    <property type="project" value="InterPro"/>
</dbReference>
<evidence type="ECO:0000259" key="9">
    <source>
        <dbReference type="PROSITE" id="PS50928"/>
    </source>
</evidence>
<dbReference type="PROSITE" id="PS50928">
    <property type="entry name" value="ABC_TM1"/>
    <property type="match status" value="1"/>
</dbReference>
<evidence type="ECO:0000313" key="10">
    <source>
        <dbReference type="EMBL" id="SDW38686.1"/>
    </source>
</evidence>
<dbReference type="RefSeq" id="WP_234970424.1">
    <property type="nucleotide sequence ID" value="NZ_CP017921.1"/>
</dbReference>
<evidence type="ECO:0000256" key="1">
    <source>
        <dbReference type="ARBA" id="ARBA00004651"/>
    </source>
</evidence>
<dbReference type="InterPro" id="IPR035906">
    <property type="entry name" value="MetI-like_sf"/>
</dbReference>
<dbReference type="InterPro" id="IPR000515">
    <property type="entry name" value="MetI-like"/>
</dbReference>
<feature type="transmembrane region" description="Helical" evidence="8">
    <location>
        <begin position="157"/>
        <end position="176"/>
    </location>
</feature>
<dbReference type="PANTHER" id="PTHR43470:SF3">
    <property type="entry name" value="PHOSPHATE TRANSPORT SYSTEM PERMEASE PROTEIN PSTA-RELATED"/>
    <property type="match status" value="1"/>
</dbReference>
<feature type="transmembrane region" description="Helical" evidence="8">
    <location>
        <begin position="124"/>
        <end position="151"/>
    </location>
</feature>
<evidence type="ECO:0000256" key="2">
    <source>
        <dbReference type="ARBA" id="ARBA00007069"/>
    </source>
</evidence>
<dbReference type="GO" id="GO:0005315">
    <property type="term" value="F:phosphate transmembrane transporter activity"/>
    <property type="evidence" value="ECO:0007669"/>
    <property type="project" value="InterPro"/>
</dbReference>
<dbReference type="SUPFAM" id="SSF161098">
    <property type="entry name" value="MetI-like"/>
    <property type="match status" value="1"/>
</dbReference>
<dbReference type="GeneID" id="30584073"/>
<keyword evidence="4 8" id="KW-1003">Cell membrane</keyword>
<dbReference type="GO" id="GO:0005886">
    <property type="term" value="C:plasma membrane"/>
    <property type="evidence" value="ECO:0007669"/>
    <property type="project" value="UniProtKB-SubCell"/>
</dbReference>
<protein>
    <recommendedName>
        <fullName evidence="8">Phosphate transport system permease protein PstA</fullName>
    </recommendedName>
</protein>
<dbReference type="AlphaFoldDB" id="A0A1H2T400"/>
<dbReference type="Gene3D" id="1.10.3720.10">
    <property type="entry name" value="MetI-like"/>
    <property type="match status" value="1"/>
</dbReference>
<organism evidence="10 11">
    <name type="scientific">Methanohalophilus halophilus</name>
    <dbReference type="NCBI Taxonomy" id="2177"/>
    <lineage>
        <taxon>Archaea</taxon>
        <taxon>Methanobacteriati</taxon>
        <taxon>Methanobacteriota</taxon>
        <taxon>Stenosarchaea group</taxon>
        <taxon>Methanomicrobia</taxon>
        <taxon>Methanosarcinales</taxon>
        <taxon>Methanosarcinaceae</taxon>
        <taxon>Methanohalophilus</taxon>
    </lineage>
</organism>
<dbReference type="EMBL" id="FNMU01000002">
    <property type="protein sequence ID" value="SDW38686.1"/>
    <property type="molecule type" value="Genomic_DNA"/>
</dbReference>
<evidence type="ECO:0000313" key="11">
    <source>
        <dbReference type="Proteomes" id="UP000198669"/>
    </source>
</evidence>
<dbReference type="NCBIfam" id="TIGR00974">
    <property type="entry name" value="3a0107s02c"/>
    <property type="match status" value="1"/>
</dbReference>
<feature type="domain" description="ABC transmembrane type-1" evidence="9">
    <location>
        <begin position="87"/>
        <end position="310"/>
    </location>
</feature>
<evidence type="ECO:0000256" key="7">
    <source>
        <dbReference type="ARBA" id="ARBA00023136"/>
    </source>
</evidence>
<gene>
    <name evidence="10" type="ORF">SAMN04515625_0887</name>
</gene>
<evidence type="ECO:0000256" key="8">
    <source>
        <dbReference type="RuleBase" id="RU363043"/>
    </source>
</evidence>
<sequence>MNEEKRVHIGLIPYLNGKKKRLRMNRRGLKDYFFAGISYLAITITLLCLIGILSKIAMAGIPYITPEFLLTSEAGFDGFGGAIGNAIIGSIYLSLGSTLLATPLAVGTAIYLQRYAKDGYLVKIFRFFIDVLSGTPSIVLGLFAFLFLVFYMRTVTGGFSMLSGIIALAILVLPVIERATEEAIMNVPGEIEDASYALGATKWQTIRDITIPYAMAGILTGVVLSVGRAAEESAVVILSAGYSQFYPEYKVASDSRLLFDLKLYPFQDSIAALPITVYHGFEFPHMVDPGESFAAAFVLIAIVMIINLIARLIVWKRKMG</sequence>
<reference evidence="10 11" key="1">
    <citation type="submission" date="2016-10" db="EMBL/GenBank/DDBJ databases">
        <authorList>
            <person name="de Groot N.N."/>
        </authorList>
    </citation>
    <scope>NUCLEOTIDE SEQUENCE [LARGE SCALE GENOMIC DNA]</scope>
    <source>
        <strain evidence="10 11">Z-7982</strain>
    </source>
</reference>
<dbReference type="Pfam" id="PF00528">
    <property type="entry name" value="BPD_transp_1"/>
    <property type="match status" value="1"/>
</dbReference>
<comment type="similarity">
    <text evidence="2 8">Belongs to the binding-protein-dependent transport system permease family. CysTW subfamily.</text>
</comment>
<name>A0A1H2T400_9EURY</name>
<dbReference type="InterPro" id="IPR005672">
    <property type="entry name" value="Phosphate_PstA"/>
</dbReference>
<proteinExistence type="inferred from homology"/>
<feature type="transmembrane region" description="Helical" evidence="8">
    <location>
        <begin position="293"/>
        <end position="314"/>
    </location>
</feature>